<name>A0ABQ0JC70_9VIBR</name>
<dbReference type="InterPro" id="IPR029069">
    <property type="entry name" value="HotDog_dom_sf"/>
</dbReference>
<dbReference type="Gene3D" id="3.10.129.10">
    <property type="entry name" value="Hotdog Thioesterase"/>
    <property type="match status" value="1"/>
</dbReference>
<evidence type="ECO:0000259" key="1">
    <source>
        <dbReference type="Pfam" id="PF09500"/>
    </source>
</evidence>
<feature type="domain" description="Thioesterase putative" evidence="1">
    <location>
        <begin position="1"/>
        <end position="79"/>
    </location>
</feature>
<reference evidence="3" key="2">
    <citation type="submission" date="2014-09" db="EMBL/GenBank/DDBJ databases">
        <authorList>
            <consortium name="NBRP consortium"/>
            <person name="Sawabe T."/>
            <person name="Meirelles P."/>
            <person name="Nakanishi M."/>
            <person name="Sayaka M."/>
            <person name="Hattori M."/>
            <person name="Ohkuma M."/>
        </authorList>
    </citation>
    <scope>NUCLEOTIDE SEQUENCE [LARGE SCALE GENOMIC DNA]</scope>
    <source>
        <strain evidence="3">JCM 19239</strain>
    </source>
</reference>
<dbReference type="Pfam" id="PF09500">
    <property type="entry name" value="YiiD_C"/>
    <property type="match status" value="1"/>
</dbReference>
<evidence type="ECO:0000313" key="3">
    <source>
        <dbReference type="Proteomes" id="UP000029223"/>
    </source>
</evidence>
<comment type="caution">
    <text evidence="2">The sequence shown here is derived from an EMBL/GenBank/DDBJ whole genome shotgun (WGS) entry which is preliminary data.</text>
</comment>
<dbReference type="SUPFAM" id="SSF54637">
    <property type="entry name" value="Thioesterase/thiol ester dehydrase-isomerase"/>
    <property type="match status" value="1"/>
</dbReference>
<dbReference type="Proteomes" id="UP000029223">
    <property type="component" value="Unassembled WGS sequence"/>
</dbReference>
<dbReference type="InterPro" id="IPR012660">
    <property type="entry name" value="YiiD_C"/>
</dbReference>
<evidence type="ECO:0000313" key="2">
    <source>
        <dbReference type="EMBL" id="GAL26370.1"/>
    </source>
</evidence>
<reference evidence="3" key="1">
    <citation type="submission" date="2014-09" db="EMBL/GenBank/DDBJ databases">
        <title>Vibrio variabilis JCM 19239. (C206) whole genome shotgun sequence.</title>
        <authorList>
            <person name="Sawabe T."/>
            <person name="Meirelles P."/>
            <person name="Nakanishi M."/>
            <person name="Sayaka M."/>
            <person name="Hattori M."/>
            <person name="Ohkuma M."/>
        </authorList>
    </citation>
    <scope>NUCLEOTIDE SEQUENCE [LARGE SCALE GENOMIC DNA]</scope>
    <source>
        <strain evidence="3">JCM 19239</strain>
    </source>
</reference>
<protein>
    <submittedName>
        <fullName evidence="2">GNAT family acetyltransferase YiiD</fullName>
    </submittedName>
</protein>
<gene>
    <name evidence="2" type="ORF">JCM19239_277</name>
</gene>
<organism evidence="2 3">
    <name type="scientific">Vibrio variabilis</name>
    <dbReference type="NCBI Taxonomy" id="990271"/>
    <lineage>
        <taxon>Bacteria</taxon>
        <taxon>Pseudomonadati</taxon>
        <taxon>Pseudomonadota</taxon>
        <taxon>Gammaproteobacteria</taxon>
        <taxon>Vibrionales</taxon>
        <taxon>Vibrionaceae</taxon>
        <taxon>Vibrio</taxon>
    </lineage>
</organism>
<proteinExistence type="predicted"/>
<dbReference type="EMBL" id="BBMS01000018">
    <property type="protein sequence ID" value="GAL26370.1"/>
    <property type="molecule type" value="Genomic_DNA"/>
</dbReference>
<keyword evidence="3" id="KW-1185">Reference proteome</keyword>
<accession>A0ABQ0JC70</accession>
<sequence>MTWLLMRERGLVADIVLADSRIRYKHPVESSPVSVTSLDGISGDLDRLAAGKKARIVINVTIYSGDSPAVEFVGTYMLLPNYQDKLLSS</sequence>